<evidence type="ECO:0000313" key="6">
    <source>
        <dbReference type="EMBL" id="SME93048.1"/>
    </source>
</evidence>
<dbReference type="PANTHER" id="PTHR22912:SF93">
    <property type="entry name" value="SOLUBLE PYRIDINE NUCLEOTIDE TRANSHYDROGENASE"/>
    <property type="match status" value="1"/>
</dbReference>
<proteinExistence type="inferred from homology"/>
<organism evidence="6 7">
    <name type="scientific">Pseudobacteriovorax antillogorgiicola</name>
    <dbReference type="NCBI Taxonomy" id="1513793"/>
    <lineage>
        <taxon>Bacteria</taxon>
        <taxon>Pseudomonadati</taxon>
        <taxon>Bdellovibrionota</taxon>
        <taxon>Oligoflexia</taxon>
        <taxon>Oligoflexales</taxon>
        <taxon>Pseudobacteriovoracaceae</taxon>
        <taxon>Pseudobacteriovorax</taxon>
    </lineage>
</organism>
<evidence type="ECO:0000256" key="2">
    <source>
        <dbReference type="ARBA" id="ARBA00007532"/>
    </source>
</evidence>
<dbReference type="InterPro" id="IPR050151">
    <property type="entry name" value="Class-I_Pyr_Nuc-Dis_Oxidored"/>
</dbReference>
<dbReference type="RefSeq" id="WP_132315744.1">
    <property type="nucleotide sequence ID" value="NZ_FWZT01000002.1"/>
</dbReference>
<dbReference type="Proteomes" id="UP000192907">
    <property type="component" value="Unassembled WGS sequence"/>
</dbReference>
<dbReference type="OrthoDB" id="9800167at2"/>
<sequence>MSSKKSDKEQYDLVVIGSGPAGISAAIQARKLKRSVAIVERNPDNLGGAWIHTGTIPSKTFREVLAAVRSIDRHVGSHWVQRLVNDLSTDKLKQRADEVSNDEESLLIKQLEDFEIPVYRGYGFVDSK</sequence>
<dbReference type="Gene3D" id="3.50.50.60">
    <property type="entry name" value="FAD/NAD(P)-binding domain"/>
    <property type="match status" value="1"/>
</dbReference>
<dbReference type="GO" id="GO:0006103">
    <property type="term" value="P:2-oxoglutarate metabolic process"/>
    <property type="evidence" value="ECO:0007669"/>
    <property type="project" value="TreeGrafter"/>
</dbReference>
<comment type="cofactor">
    <cofactor evidence="1">
        <name>FAD</name>
        <dbReference type="ChEBI" id="CHEBI:57692"/>
    </cofactor>
</comment>
<evidence type="ECO:0000256" key="3">
    <source>
        <dbReference type="ARBA" id="ARBA00022630"/>
    </source>
</evidence>
<dbReference type="GO" id="GO:0005829">
    <property type="term" value="C:cytosol"/>
    <property type="evidence" value="ECO:0007669"/>
    <property type="project" value="TreeGrafter"/>
</dbReference>
<evidence type="ECO:0000259" key="5">
    <source>
        <dbReference type="Pfam" id="PF07992"/>
    </source>
</evidence>
<accession>A0A1Y6B6M2</accession>
<protein>
    <submittedName>
        <fullName evidence="6">Pyridine nucleotide-disulphide oxidoreductase</fullName>
    </submittedName>
</protein>
<name>A0A1Y6B6M2_9BACT</name>
<keyword evidence="3" id="KW-0285">Flavoprotein</keyword>
<keyword evidence="4" id="KW-0274">FAD</keyword>
<dbReference type="InterPro" id="IPR036188">
    <property type="entry name" value="FAD/NAD-bd_sf"/>
</dbReference>
<dbReference type="GO" id="GO:0050660">
    <property type="term" value="F:flavin adenine dinucleotide binding"/>
    <property type="evidence" value="ECO:0007669"/>
    <property type="project" value="TreeGrafter"/>
</dbReference>
<dbReference type="PRINTS" id="PR00411">
    <property type="entry name" value="PNDRDTASEI"/>
</dbReference>
<reference evidence="7" key="1">
    <citation type="submission" date="2017-04" db="EMBL/GenBank/DDBJ databases">
        <authorList>
            <person name="Varghese N."/>
            <person name="Submissions S."/>
        </authorList>
    </citation>
    <scope>NUCLEOTIDE SEQUENCE [LARGE SCALE GENOMIC DNA]</scope>
    <source>
        <strain evidence="7">RKEM611</strain>
    </source>
</reference>
<dbReference type="Pfam" id="PF07992">
    <property type="entry name" value="Pyr_redox_2"/>
    <property type="match status" value="1"/>
</dbReference>
<dbReference type="STRING" id="1513793.SAMN06296036_1021"/>
<dbReference type="EMBL" id="FWZT01000002">
    <property type="protein sequence ID" value="SME93048.1"/>
    <property type="molecule type" value="Genomic_DNA"/>
</dbReference>
<evidence type="ECO:0000256" key="1">
    <source>
        <dbReference type="ARBA" id="ARBA00001974"/>
    </source>
</evidence>
<feature type="domain" description="FAD/NAD(P)-binding" evidence="5">
    <location>
        <begin position="11"/>
        <end position="86"/>
    </location>
</feature>
<dbReference type="AlphaFoldDB" id="A0A1Y6B6M2"/>
<dbReference type="GO" id="GO:0004148">
    <property type="term" value="F:dihydrolipoyl dehydrogenase (NADH) activity"/>
    <property type="evidence" value="ECO:0007669"/>
    <property type="project" value="TreeGrafter"/>
</dbReference>
<feature type="non-terminal residue" evidence="6">
    <location>
        <position position="128"/>
    </location>
</feature>
<dbReference type="InterPro" id="IPR023753">
    <property type="entry name" value="FAD/NAD-binding_dom"/>
</dbReference>
<keyword evidence="7" id="KW-1185">Reference proteome</keyword>
<gene>
    <name evidence="6" type="ORF">SAMN06296036_1021</name>
</gene>
<dbReference type="SUPFAM" id="SSF51905">
    <property type="entry name" value="FAD/NAD(P)-binding domain"/>
    <property type="match status" value="1"/>
</dbReference>
<evidence type="ECO:0000313" key="7">
    <source>
        <dbReference type="Proteomes" id="UP000192907"/>
    </source>
</evidence>
<dbReference type="PANTHER" id="PTHR22912">
    <property type="entry name" value="DISULFIDE OXIDOREDUCTASE"/>
    <property type="match status" value="1"/>
</dbReference>
<comment type="similarity">
    <text evidence="2">Belongs to the class-I pyridine nucleotide-disulfide oxidoreductase family.</text>
</comment>
<evidence type="ECO:0000256" key="4">
    <source>
        <dbReference type="ARBA" id="ARBA00022827"/>
    </source>
</evidence>